<feature type="transmembrane region" description="Helical" evidence="1">
    <location>
        <begin position="12"/>
        <end position="35"/>
    </location>
</feature>
<gene>
    <name evidence="2" type="ORF">DFR24_3178</name>
</gene>
<feature type="transmembrane region" description="Helical" evidence="1">
    <location>
        <begin position="47"/>
        <end position="70"/>
    </location>
</feature>
<keyword evidence="1" id="KW-0472">Membrane</keyword>
<dbReference type="Proteomes" id="UP000295341">
    <property type="component" value="Unassembled WGS sequence"/>
</dbReference>
<dbReference type="AlphaFoldDB" id="A0A4R7P543"/>
<feature type="transmembrane region" description="Helical" evidence="1">
    <location>
        <begin position="90"/>
        <end position="117"/>
    </location>
</feature>
<keyword evidence="3" id="KW-1185">Reference proteome</keyword>
<evidence type="ECO:0000313" key="2">
    <source>
        <dbReference type="EMBL" id="TDU28798.1"/>
    </source>
</evidence>
<dbReference type="RefSeq" id="WP_133882321.1">
    <property type="nucleotide sequence ID" value="NZ_MWIN01000018.1"/>
</dbReference>
<keyword evidence="1" id="KW-0812">Transmembrane</keyword>
<accession>A0A4R7P543</accession>
<evidence type="ECO:0000313" key="3">
    <source>
        <dbReference type="Proteomes" id="UP000295341"/>
    </source>
</evidence>
<dbReference type="EMBL" id="SOBT01000009">
    <property type="protein sequence ID" value="TDU28798.1"/>
    <property type="molecule type" value="Genomic_DNA"/>
</dbReference>
<evidence type="ECO:0000256" key="1">
    <source>
        <dbReference type="SAM" id="Phobius"/>
    </source>
</evidence>
<reference evidence="2 3" key="1">
    <citation type="submission" date="2019-03" db="EMBL/GenBank/DDBJ databases">
        <title>Genomic Encyclopedia of Type Strains, Phase IV (KMG-IV): sequencing the most valuable type-strain genomes for metagenomic binning, comparative biology and taxonomic classification.</title>
        <authorList>
            <person name="Goeker M."/>
        </authorList>
    </citation>
    <scope>NUCLEOTIDE SEQUENCE [LARGE SCALE GENOMIC DNA]</scope>
    <source>
        <strain evidence="2 3">DSM 26377</strain>
    </source>
</reference>
<comment type="caution">
    <text evidence="2">The sequence shown here is derived from an EMBL/GenBank/DDBJ whole genome shotgun (WGS) entry which is preliminary data.</text>
</comment>
<organism evidence="2 3">
    <name type="scientific">Panacagrimonas perspica</name>
    <dbReference type="NCBI Taxonomy" id="381431"/>
    <lineage>
        <taxon>Bacteria</taxon>
        <taxon>Pseudomonadati</taxon>
        <taxon>Pseudomonadota</taxon>
        <taxon>Gammaproteobacteria</taxon>
        <taxon>Nevskiales</taxon>
        <taxon>Nevskiaceae</taxon>
        <taxon>Panacagrimonas</taxon>
    </lineage>
</organism>
<name>A0A4R7P543_9GAMM</name>
<keyword evidence="1" id="KW-1133">Transmembrane helix</keyword>
<sequence>MNQARSGNALVGALLLVSAAIGLGAISLGAWGAWISANRFPADSTSLGVAQGFAIVAVLVVSGGFSWTMFTLLRPLFGGKPDPSNKLNGLLVVMAPAVTGVVSGVYLGIAIVALRVLHWALID</sequence>
<proteinExistence type="predicted"/>
<protein>
    <submittedName>
        <fullName evidence="2">Uncharacterized protein</fullName>
    </submittedName>
</protein>